<keyword evidence="2" id="KW-1185">Reference proteome</keyword>
<dbReference type="OrthoDB" id="6282652at2759"/>
<accession>A0A0R3T481</accession>
<sequence length="163" mass="18406">MPTARRACAAINIPNVGILVVGGSKKISLDSEGLSTCELLIKKGIDWKWEQYTSMQHSRVFARGVYHNERAYVISLNDFSVDMLTIQPGAHGQWTLIPVRNSPQDEYLWSMAVSEDQVMLSTRDGNIYRMELKEPEARNPNAVEWVNTVAIIDFQQPTILALK</sequence>
<dbReference type="EMBL" id="UZAE01000799">
    <property type="protein sequence ID" value="VDN97718.1"/>
    <property type="molecule type" value="Genomic_DNA"/>
</dbReference>
<protein>
    <submittedName>
        <fullName evidence="3">Ricin B-type lectin domain-containing protein</fullName>
    </submittedName>
</protein>
<dbReference type="AlphaFoldDB" id="A0A0R3T481"/>
<dbReference type="WBParaSite" id="HNAJ_0000186001-mRNA-1">
    <property type="protein sequence ID" value="HNAJ_0000186001-mRNA-1"/>
    <property type="gene ID" value="HNAJ_0000186001"/>
</dbReference>
<evidence type="ECO:0000313" key="3">
    <source>
        <dbReference type="WBParaSite" id="HNAJ_0000186001-mRNA-1"/>
    </source>
</evidence>
<dbReference type="SUPFAM" id="SSF117281">
    <property type="entry name" value="Kelch motif"/>
    <property type="match status" value="1"/>
</dbReference>
<gene>
    <name evidence="1" type="ORF">HNAJ_LOCUS1859</name>
</gene>
<dbReference type="Gene3D" id="2.130.10.80">
    <property type="entry name" value="Galactose oxidase/kelch, beta-propeller"/>
    <property type="match status" value="1"/>
</dbReference>
<reference evidence="1 2" key="2">
    <citation type="submission" date="2018-11" db="EMBL/GenBank/DDBJ databases">
        <authorList>
            <consortium name="Pathogen Informatics"/>
        </authorList>
    </citation>
    <scope>NUCLEOTIDE SEQUENCE [LARGE SCALE GENOMIC DNA]</scope>
</reference>
<evidence type="ECO:0000313" key="1">
    <source>
        <dbReference type="EMBL" id="VDN97718.1"/>
    </source>
</evidence>
<name>A0A0R3T481_RODNA</name>
<proteinExistence type="predicted"/>
<dbReference type="Proteomes" id="UP000278807">
    <property type="component" value="Unassembled WGS sequence"/>
</dbReference>
<dbReference type="InterPro" id="IPR015915">
    <property type="entry name" value="Kelch-typ_b-propeller"/>
</dbReference>
<dbReference type="InterPro" id="IPR037293">
    <property type="entry name" value="Gal_Oxidase_central_sf"/>
</dbReference>
<reference evidence="3" key="1">
    <citation type="submission" date="2017-02" db="UniProtKB">
        <authorList>
            <consortium name="WormBaseParasite"/>
        </authorList>
    </citation>
    <scope>IDENTIFICATION</scope>
</reference>
<organism evidence="3">
    <name type="scientific">Rodentolepis nana</name>
    <name type="common">Dwarf tapeworm</name>
    <name type="synonym">Hymenolepis nana</name>
    <dbReference type="NCBI Taxonomy" id="102285"/>
    <lineage>
        <taxon>Eukaryota</taxon>
        <taxon>Metazoa</taxon>
        <taxon>Spiralia</taxon>
        <taxon>Lophotrochozoa</taxon>
        <taxon>Platyhelminthes</taxon>
        <taxon>Cestoda</taxon>
        <taxon>Eucestoda</taxon>
        <taxon>Cyclophyllidea</taxon>
        <taxon>Hymenolepididae</taxon>
        <taxon>Rodentolepis</taxon>
    </lineage>
</organism>
<evidence type="ECO:0000313" key="2">
    <source>
        <dbReference type="Proteomes" id="UP000278807"/>
    </source>
</evidence>